<gene>
    <name evidence="2" type="primary">LOC136090006</name>
</gene>
<dbReference type="Proteomes" id="UP001652625">
    <property type="component" value="Chromosome 13"/>
</dbReference>
<dbReference type="InterPro" id="IPR036397">
    <property type="entry name" value="RNaseH_sf"/>
</dbReference>
<accession>A0ABM4DCP5</accession>
<keyword evidence="1" id="KW-1185">Reference proteome</keyword>
<proteinExistence type="predicted"/>
<reference evidence="2" key="1">
    <citation type="submission" date="2025-08" db="UniProtKB">
        <authorList>
            <consortium name="RefSeq"/>
        </authorList>
    </citation>
    <scope>IDENTIFICATION</scope>
</reference>
<sequence>MEDYESLIFNFGNKYIGSDENIDPDEEFARSTIYDNLKRLETVQSFSDRKHPGRPTSWTREKKAELTRLVNNRNGVSQRKIGIKFGVNQSTIGCQLKKMNIKYKKREKTPKYTKEQQIKAKKRSRKLVAQLYNTKSLLVIDDEKYFCFAGDNMPGNSRYYINNKKTCPESVRFIEKEKFPKKLLVWIAISDRGMSEPLFPTSKALAINSSIYINECLEKRLLPLIHKYHGDFNYLFWPDLASSHYSKDSLNWMDHYVYYVDKESNPPNVPQARPIENFWGHLAQKVYEGDWQASTEQVLIDCIKLKLQEIDLNFLQSHKKGVRAKLRSIADGGDFSYKK</sequence>
<dbReference type="Gene3D" id="3.30.420.10">
    <property type="entry name" value="Ribonuclease H-like superfamily/Ribonuclease H"/>
    <property type="match status" value="1"/>
</dbReference>
<evidence type="ECO:0000313" key="1">
    <source>
        <dbReference type="Proteomes" id="UP001652625"/>
    </source>
</evidence>
<protein>
    <submittedName>
        <fullName evidence="2">Uncharacterized protein LOC136090006</fullName>
    </submittedName>
</protein>
<organism evidence="1 2">
    <name type="scientific">Hydra vulgaris</name>
    <name type="common">Hydra</name>
    <name type="synonym">Hydra attenuata</name>
    <dbReference type="NCBI Taxonomy" id="6087"/>
    <lineage>
        <taxon>Eukaryota</taxon>
        <taxon>Metazoa</taxon>
        <taxon>Cnidaria</taxon>
        <taxon>Hydrozoa</taxon>
        <taxon>Hydroidolina</taxon>
        <taxon>Anthoathecata</taxon>
        <taxon>Aplanulata</taxon>
        <taxon>Hydridae</taxon>
        <taxon>Hydra</taxon>
    </lineage>
</organism>
<dbReference type="RefSeq" id="XP_065672182.1">
    <property type="nucleotide sequence ID" value="XM_065816110.1"/>
</dbReference>
<name>A0ABM4DCP5_HYDVU</name>
<dbReference type="PANTHER" id="PTHR46068">
    <property type="entry name" value="PROTEIN CBG27172"/>
    <property type="match status" value="1"/>
</dbReference>
<dbReference type="PANTHER" id="PTHR46068:SF1">
    <property type="entry name" value="TRANSPOSASE IS30-LIKE HTH DOMAIN-CONTAINING PROTEIN"/>
    <property type="match status" value="1"/>
</dbReference>
<evidence type="ECO:0000313" key="2">
    <source>
        <dbReference type="RefSeq" id="XP_065672182.1"/>
    </source>
</evidence>
<dbReference type="GeneID" id="136090006"/>